<reference evidence="2 3" key="1">
    <citation type="submission" date="2013-09" db="EMBL/GenBank/DDBJ databases">
        <authorList>
            <person name="Zeng Z."/>
            <person name="Chen C."/>
        </authorList>
    </citation>
    <scope>NUCLEOTIDE SEQUENCE [LARGE SCALE GENOMIC DNA]</scope>
    <source>
        <strain evidence="2 3">GH29-5</strain>
    </source>
</reference>
<accession>A0A0A2M4B4</accession>
<protein>
    <submittedName>
        <fullName evidence="2">Uncharacterized protein</fullName>
    </submittedName>
</protein>
<comment type="caution">
    <text evidence="2">The sequence shown here is derived from an EMBL/GenBank/DDBJ whole genome shotgun (WGS) entry which is preliminary data.</text>
</comment>
<keyword evidence="1" id="KW-1133">Transmembrane helix</keyword>
<evidence type="ECO:0000313" key="2">
    <source>
        <dbReference type="EMBL" id="KGO87497.1"/>
    </source>
</evidence>
<dbReference type="Proteomes" id="UP000030121">
    <property type="component" value="Unassembled WGS sequence"/>
</dbReference>
<name>A0A0A2M4B4_9FLAO</name>
<proteinExistence type="predicted"/>
<evidence type="ECO:0000313" key="3">
    <source>
        <dbReference type="Proteomes" id="UP000030121"/>
    </source>
</evidence>
<feature type="transmembrane region" description="Helical" evidence="1">
    <location>
        <begin position="46"/>
        <end position="66"/>
    </location>
</feature>
<evidence type="ECO:0000256" key="1">
    <source>
        <dbReference type="SAM" id="Phobius"/>
    </source>
</evidence>
<gene>
    <name evidence="2" type="ORF">Q764_12815</name>
</gene>
<dbReference type="EMBL" id="JRLW01000019">
    <property type="protein sequence ID" value="KGO87497.1"/>
    <property type="molecule type" value="Genomic_DNA"/>
</dbReference>
<dbReference type="AlphaFoldDB" id="A0A0A2M4B4"/>
<keyword evidence="3" id="KW-1185">Reference proteome</keyword>
<keyword evidence="1" id="KW-0812">Transmembrane</keyword>
<organism evidence="2 3">
    <name type="scientific">Flavobacterium suncheonense GH29-5 = DSM 17707</name>
    <dbReference type="NCBI Taxonomy" id="1121899"/>
    <lineage>
        <taxon>Bacteria</taxon>
        <taxon>Pseudomonadati</taxon>
        <taxon>Bacteroidota</taxon>
        <taxon>Flavobacteriia</taxon>
        <taxon>Flavobacteriales</taxon>
        <taxon>Flavobacteriaceae</taxon>
        <taxon>Flavobacterium</taxon>
    </lineage>
</organism>
<feature type="transmembrane region" description="Helical" evidence="1">
    <location>
        <begin position="12"/>
        <end position="34"/>
    </location>
</feature>
<sequence length="67" mass="7810">MSFLVDFASEMALQGAYSLFKWIGVICKWLFYLGRKPVSVITHENWNRRIGLLVFLVNLSTILYLLN</sequence>
<keyword evidence="1" id="KW-0472">Membrane</keyword>